<dbReference type="Proteomes" id="UP000033202">
    <property type="component" value="Unassembled WGS sequence"/>
</dbReference>
<organism evidence="1 2">
    <name type="scientific">Sphingomonas changbaiensis NBRC 104936</name>
    <dbReference type="NCBI Taxonomy" id="1219043"/>
    <lineage>
        <taxon>Bacteria</taxon>
        <taxon>Pseudomonadati</taxon>
        <taxon>Pseudomonadota</taxon>
        <taxon>Alphaproteobacteria</taxon>
        <taxon>Sphingomonadales</taxon>
        <taxon>Sphingomonadaceae</taxon>
        <taxon>Sphingomonas</taxon>
    </lineage>
</organism>
<keyword evidence="2" id="KW-1185">Reference proteome</keyword>
<dbReference type="AlphaFoldDB" id="A0A0E9MTX9"/>
<evidence type="ECO:0000313" key="1">
    <source>
        <dbReference type="EMBL" id="GAO40595.1"/>
    </source>
</evidence>
<comment type="caution">
    <text evidence="1">The sequence shown here is derived from an EMBL/GenBank/DDBJ whole genome shotgun (WGS) entry which is preliminary data.</text>
</comment>
<dbReference type="EMBL" id="BBWU01000049">
    <property type="protein sequence ID" value="GAO40595.1"/>
    <property type="molecule type" value="Genomic_DNA"/>
</dbReference>
<gene>
    <name evidence="1" type="ORF">SCH01S_49_00090</name>
</gene>
<proteinExistence type="predicted"/>
<protein>
    <submittedName>
        <fullName evidence="1">Uncharacterized protein</fullName>
    </submittedName>
</protein>
<accession>A0A0E9MTX9</accession>
<sequence>MSSSTAEKAEALASQVSLVARVLASDYAEGRVGTRHNSFQHRSRALLQMSAQLEGMSQRRAASIALEQSQ</sequence>
<name>A0A0E9MTX9_9SPHN</name>
<evidence type="ECO:0000313" key="2">
    <source>
        <dbReference type="Proteomes" id="UP000033202"/>
    </source>
</evidence>
<reference evidence="1 2" key="1">
    <citation type="submission" date="2015-04" db="EMBL/GenBank/DDBJ databases">
        <title>Whole genome shotgun sequence of Sphingomonas changbaiensis NBRC 104936.</title>
        <authorList>
            <person name="Katano-Makiyama Y."/>
            <person name="Hosoyama A."/>
            <person name="Hashimoto M."/>
            <person name="Noguchi M."/>
            <person name="Tsuchikane K."/>
            <person name="Ohji S."/>
            <person name="Yamazoe A."/>
            <person name="Ichikawa N."/>
            <person name="Kimura A."/>
            <person name="Fujita N."/>
        </authorList>
    </citation>
    <scope>NUCLEOTIDE SEQUENCE [LARGE SCALE GENOMIC DNA]</scope>
    <source>
        <strain evidence="1 2">NBRC 104936</strain>
    </source>
</reference>